<dbReference type="PANTHER" id="PTHR43245">
    <property type="entry name" value="BIFUNCTIONAL POLYMYXIN RESISTANCE PROTEIN ARNA"/>
    <property type="match status" value="1"/>
</dbReference>
<sequence length="281" mass="29991">MIPALQARGFEVHALGRRPPAATVVFHPVDLLDAEAVQASVGRVGAVHLLHLAWYAEPGLYWRSPVNLDWVAASLALVRAFREGGGARAVVAGTCAEYAWGPERLSEDAHCVPATLYGAAKDATQRVLTAYARETGLSFAWGRLFFLYGPREKSGRLVSDAIRALSSGERFGTSPGHQRRDFSHVADVAGAFAALVDSAVEGAVNIGSGAAVPVRVILEQIGQLTGRPDLIDFGARRLAESEPASIEADVSRLREAVGFHPRYDLGSGLTDTFGAYSERQA</sequence>
<dbReference type="SUPFAM" id="SSF51735">
    <property type="entry name" value="NAD(P)-binding Rossmann-fold domains"/>
    <property type="match status" value="1"/>
</dbReference>
<dbReference type="InterPro" id="IPR001509">
    <property type="entry name" value="Epimerase_deHydtase"/>
</dbReference>
<comment type="caution">
    <text evidence="2">The sequence shown here is derived from an EMBL/GenBank/DDBJ whole genome shotgun (WGS) entry which is preliminary data.</text>
</comment>
<reference evidence="2 3" key="1">
    <citation type="submission" date="2020-08" db="EMBL/GenBank/DDBJ databases">
        <title>Genomic Encyclopedia of Type Strains, Phase IV (KMG-IV): sequencing the most valuable type-strain genomes for metagenomic binning, comparative biology and taxonomic classification.</title>
        <authorList>
            <person name="Goeker M."/>
        </authorList>
    </citation>
    <scope>NUCLEOTIDE SEQUENCE [LARGE SCALE GENOMIC DNA]</scope>
    <source>
        <strain evidence="2 3">DSM 5686</strain>
    </source>
</reference>
<dbReference type="EMBL" id="JACJIM010000009">
    <property type="protein sequence ID" value="MBA9065692.1"/>
    <property type="molecule type" value="Genomic_DNA"/>
</dbReference>
<accession>A0ABR6DHX9</accession>
<protein>
    <submittedName>
        <fullName evidence="2">Nucleoside-diphosphate-sugar epimerase</fullName>
    </submittedName>
</protein>
<dbReference type="Gene3D" id="3.40.50.720">
    <property type="entry name" value="NAD(P)-binding Rossmann-like Domain"/>
    <property type="match status" value="1"/>
</dbReference>
<gene>
    <name evidence="2" type="ORF">GGQ91_005114</name>
</gene>
<dbReference type="PANTHER" id="PTHR43245:SF13">
    <property type="entry name" value="UDP-D-APIOSE_UDP-D-XYLOSE SYNTHASE 2"/>
    <property type="match status" value="1"/>
</dbReference>
<feature type="domain" description="NAD-dependent epimerase/dehydratase" evidence="1">
    <location>
        <begin position="3"/>
        <end position="207"/>
    </location>
</feature>
<keyword evidence="3" id="KW-1185">Reference proteome</keyword>
<evidence type="ECO:0000259" key="1">
    <source>
        <dbReference type="Pfam" id="PF01370"/>
    </source>
</evidence>
<name>A0ABR6DHX9_9HYPH</name>
<dbReference type="Pfam" id="PF01370">
    <property type="entry name" value="Epimerase"/>
    <property type="match status" value="1"/>
</dbReference>
<proteinExistence type="predicted"/>
<dbReference type="Proteomes" id="UP000565455">
    <property type="component" value="Unassembled WGS sequence"/>
</dbReference>
<evidence type="ECO:0000313" key="3">
    <source>
        <dbReference type="Proteomes" id="UP000565455"/>
    </source>
</evidence>
<evidence type="ECO:0000313" key="2">
    <source>
        <dbReference type="EMBL" id="MBA9065692.1"/>
    </source>
</evidence>
<organism evidence="2 3">
    <name type="scientific">Methylobacterium fujisawaense</name>
    <dbReference type="NCBI Taxonomy" id="107400"/>
    <lineage>
        <taxon>Bacteria</taxon>
        <taxon>Pseudomonadati</taxon>
        <taxon>Pseudomonadota</taxon>
        <taxon>Alphaproteobacteria</taxon>
        <taxon>Hyphomicrobiales</taxon>
        <taxon>Methylobacteriaceae</taxon>
        <taxon>Methylobacterium</taxon>
    </lineage>
</organism>
<dbReference type="InterPro" id="IPR036291">
    <property type="entry name" value="NAD(P)-bd_dom_sf"/>
</dbReference>
<dbReference type="Gene3D" id="3.90.25.10">
    <property type="entry name" value="UDP-galactose 4-epimerase, domain 1"/>
    <property type="match status" value="1"/>
</dbReference>
<dbReference type="InterPro" id="IPR050177">
    <property type="entry name" value="Lipid_A_modif_metabolic_enz"/>
</dbReference>